<evidence type="ECO:0000256" key="1">
    <source>
        <dbReference type="SAM" id="MobiDB-lite"/>
    </source>
</evidence>
<protein>
    <submittedName>
        <fullName evidence="2">Uncharacterized protein</fullName>
    </submittedName>
</protein>
<evidence type="ECO:0000313" key="2">
    <source>
        <dbReference type="EMBL" id="KAG9354582.1"/>
    </source>
</evidence>
<dbReference type="Proteomes" id="UP000824540">
    <property type="component" value="Unassembled WGS sequence"/>
</dbReference>
<dbReference type="OrthoDB" id="8947640at2759"/>
<evidence type="ECO:0000313" key="3">
    <source>
        <dbReference type="Proteomes" id="UP000824540"/>
    </source>
</evidence>
<name>A0A8T2PT31_9TELE</name>
<organism evidence="2 3">
    <name type="scientific">Albula glossodonta</name>
    <name type="common">roundjaw bonefish</name>
    <dbReference type="NCBI Taxonomy" id="121402"/>
    <lineage>
        <taxon>Eukaryota</taxon>
        <taxon>Metazoa</taxon>
        <taxon>Chordata</taxon>
        <taxon>Craniata</taxon>
        <taxon>Vertebrata</taxon>
        <taxon>Euteleostomi</taxon>
        <taxon>Actinopterygii</taxon>
        <taxon>Neopterygii</taxon>
        <taxon>Teleostei</taxon>
        <taxon>Albuliformes</taxon>
        <taxon>Albulidae</taxon>
        <taxon>Albula</taxon>
    </lineage>
</organism>
<accession>A0A8T2PT31</accession>
<dbReference type="AlphaFoldDB" id="A0A8T2PT31"/>
<feature type="region of interest" description="Disordered" evidence="1">
    <location>
        <begin position="1"/>
        <end position="22"/>
    </location>
</feature>
<reference evidence="2" key="1">
    <citation type="thesis" date="2021" institute="BYU ScholarsArchive" country="Provo, UT, USA">
        <title>Applications of and Algorithms for Genome Assembly and Genomic Analyses with an Emphasis on Marine Teleosts.</title>
        <authorList>
            <person name="Pickett B.D."/>
        </authorList>
    </citation>
    <scope>NUCLEOTIDE SEQUENCE</scope>
    <source>
        <strain evidence="2">HI-2016</strain>
    </source>
</reference>
<dbReference type="EMBL" id="JAFBMS010000002">
    <property type="protein sequence ID" value="KAG9354582.1"/>
    <property type="molecule type" value="Genomic_DNA"/>
</dbReference>
<proteinExistence type="predicted"/>
<sequence>MRGPARVGDREHSSSTSSMDGVPFTISEKFACTATNYEYSFRTEHSAAARLPPSPTRSQPCSES</sequence>
<keyword evidence="3" id="KW-1185">Reference proteome</keyword>
<comment type="caution">
    <text evidence="2">The sequence shown here is derived from an EMBL/GenBank/DDBJ whole genome shotgun (WGS) entry which is preliminary data.</text>
</comment>
<gene>
    <name evidence="2" type="ORF">JZ751_001295</name>
</gene>